<dbReference type="Gene3D" id="1.10.10.10">
    <property type="entry name" value="Winged helix-like DNA-binding domain superfamily/Winged helix DNA-binding domain"/>
    <property type="match status" value="1"/>
</dbReference>
<evidence type="ECO:0000259" key="1">
    <source>
        <dbReference type="Pfam" id="PF08281"/>
    </source>
</evidence>
<dbReference type="Proteomes" id="UP000565468">
    <property type="component" value="Unassembled WGS sequence"/>
</dbReference>
<keyword evidence="3" id="KW-1185">Reference proteome</keyword>
<accession>A0A848M6B9</accession>
<dbReference type="InterPro" id="IPR013249">
    <property type="entry name" value="RNA_pol_sigma70_r4_t2"/>
</dbReference>
<dbReference type="EMBL" id="JABBPN010000003">
    <property type="protein sequence ID" value="NMO95144.1"/>
    <property type="molecule type" value="Genomic_DNA"/>
</dbReference>
<dbReference type="SUPFAM" id="SSF88659">
    <property type="entry name" value="Sigma3 and sigma4 domains of RNA polymerase sigma factors"/>
    <property type="match status" value="1"/>
</dbReference>
<evidence type="ECO:0000313" key="2">
    <source>
        <dbReference type="EMBL" id="NMO95144.1"/>
    </source>
</evidence>
<dbReference type="GO" id="GO:0016987">
    <property type="term" value="F:sigma factor activity"/>
    <property type="evidence" value="ECO:0007669"/>
    <property type="project" value="InterPro"/>
</dbReference>
<name>A0A848M6B9_PAELE</name>
<reference evidence="2 3" key="1">
    <citation type="submission" date="2020-04" db="EMBL/GenBank/DDBJ databases">
        <title>Paenibacillus algicola sp. nov., a novel marine bacterium producing alginate lyase.</title>
        <authorList>
            <person name="Huang H."/>
        </authorList>
    </citation>
    <scope>NUCLEOTIDE SEQUENCE [LARGE SCALE GENOMIC DNA]</scope>
    <source>
        <strain evidence="2 3">L7-75</strain>
    </source>
</reference>
<dbReference type="Pfam" id="PF08281">
    <property type="entry name" value="Sigma70_r4_2"/>
    <property type="match status" value="1"/>
</dbReference>
<organism evidence="2 3">
    <name type="scientific">Paenibacillus lemnae</name>
    <dbReference type="NCBI Taxonomy" id="1330551"/>
    <lineage>
        <taxon>Bacteria</taxon>
        <taxon>Bacillati</taxon>
        <taxon>Bacillota</taxon>
        <taxon>Bacilli</taxon>
        <taxon>Bacillales</taxon>
        <taxon>Paenibacillaceae</taxon>
        <taxon>Paenibacillus</taxon>
    </lineage>
</organism>
<dbReference type="GO" id="GO:0003677">
    <property type="term" value="F:DNA binding"/>
    <property type="evidence" value="ECO:0007669"/>
    <property type="project" value="InterPro"/>
</dbReference>
<protein>
    <submittedName>
        <fullName evidence="2">RNA polymerase subunit sigma-70</fullName>
    </submittedName>
</protein>
<evidence type="ECO:0000313" key="3">
    <source>
        <dbReference type="Proteomes" id="UP000565468"/>
    </source>
</evidence>
<gene>
    <name evidence="2" type="ORF">HII30_04995</name>
</gene>
<dbReference type="InterPro" id="IPR013324">
    <property type="entry name" value="RNA_pol_sigma_r3/r4-like"/>
</dbReference>
<dbReference type="GO" id="GO:0006352">
    <property type="term" value="P:DNA-templated transcription initiation"/>
    <property type="evidence" value="ECO:0007669"/>
    <property type="project" value="InterPro"/>
</dbReference>
<proteinExistence type="predicted"/>
<feature type="domain" description="RNA polymerase sigma factor 70 region 4 type 2" evidence="1">
    <location>
        <begin position="32"/>
        <end position="83"/>
    </location>
</feature>
<comment type="caution">
    <text evidence="2">The sequence shown here is derived from an EMBL/GenBank/DDBJ whole genome shotgun (WGS) entry which is preliminary data.</text>
</comment>
<dbReference type="InterPro" id="IPR036388">
    <property type="entry name" value="WH-like_DNA-bd_sf"/>
</dbReference>
<sequence>MAPKEKEQSRGSVMMTACLENRNVCPSEGGQDILLSAILSLQETLSQPMYLYYYEGFSTQEIAKVLQIQVSNVRNRMCRARKKVKLMLGENMGTLADGRRLRRIAGR</sequence>
<dbReference type="CDD" id="cd06171">
    <property type="entry name" value="Sigma70_r4"/>
    <property type="match status" value="1"/>
</dbReference>
<dbReference type="AlphaFoldDB" id="A0A848M6B9"/>